<keyword evidence="2" id="KW-0449">Lipoprotein</keyword>
<dbReference type="SUPFAM" id="SSF48452">
    <property type="entry name" value="TPR-like"/>
    <property type="match status" value="1"/>
</dbReference>
<dbReference type="AlphaFoldDB" id="A0A926JPK2"/>
<dbReference type="InterPro" id="IPR011990">
    <property type="entry name" value="TPR-like_helical_dom_sf"/>
</dbReference>
<evidence type="ECO:0000256" key="1">
    <source>
        <dbReference type="SAM" id="MobiDB-lite"/>
    </source>
</evidence>
<protein>
    <submittedName>
        <fullName evidence="2">SusD/RagB family nutrient-binding outer membrane lipoprotein</fullName>
    </submittedName>
</protein>
<evidence type="ECO:0000313" key="3">
    <source>
        <dbReference type="Proteomes" id="UP000653730"/>
    </source>
</evidence>
<reference evidence="2 3" key="1">
    <citation type="submission" date="2020-09" db="EMBL/GenBank/DDBJ databases">
        <title>Sinomicrobium weinanense sp. nov., a halophilic bacteria isolated from saline-alkali soil.</title>
        <authorList>
            <person name="Wu P."/>
            <person name="Ren H."/>
            <person name="Mei Y."/>
            <person name="Liang Y."/>
            <person name="Chen Z."/>
        </authorList>
    </citation>
    <scope>NUCLEOTIDE SEQUENCE [LARGE SCALE GENOMIC DNA]</scope>
    <source>
        <strain evidence="2 3">FJxs</strain>
    </source>
</reference>
<sequence>MMSSGCTKDFDELNTDPKGLTVDALDASNIGKLFSQTNYTVMSHSPVGTTPSIFQVTDALFPDYYAQYFATTQPRFPSDRHTIVGGWNDSAWRSTFEQSAPALRLLVEKTEELGFTKENAIAKVWEVFQFHRLTDYYGPVPYSEFGNGETSVAYDSQESIYKSFFPILDEAIAELQNGGTSIFGAEDLIYGGDISKWYKFANSLRLRLAMRIRFVEPALARAEAEKAITAGVIEDVADNAFVTTNPSTPNAYNVITAWGEFRMSASMESVLKGYDDPRTPKMYSPATNGDSPGDDDDFPYEGMLNGQSIAALEDGDLDFNNNTSDMAPEFMNDPSTPIAVLRAAEVYFLRAEGALIGWNMGGGTAKDYYEAGINASLEEWGTSNSDYATSTAVPAAVATNIPAMTDIPILFDETDPEKALEQIITQKWISLYPESREAWAELRRTGYPKLYSRLNSENTEVGVDDIMRRLTYPPIEFTTNGEAVEAAISSPELGGEKNGSTRLWWDKR</sequence>
<dbReference type="Pfam" id="PF12741">
    <property type="entry name" value="SusD-like"/>
    <property type="match status" value="1"/>
</dbReference>
<gene>
    <name evidence="2" type="ORF">IBL28_03075</name>
</gene>
<name>A0A926JPK2_9FLAO</name>
<dbReference type="InterPro" id="IPR024302">
    <property type="entry name" value="SusD-like"/>
</dbReference>
<proteinExistence type="predicted"/>
<keyword evidence="3" id="KW-1185">Reference proteome</keyword>
<dbReference type="Gene3D" id="1.25.40.390">
    <property type="match status" value="1"/>
</dbReference>
<comment type="caution">
    <text evidence="2">The sequence shown here is derived from an EMBL/GenBank/DDBJ whole genome shotgun (WGS) entry which is preliminary data.</text>
</comment>
<organism evidence="2 3">
    <name type="scientific">Sinomicrobium weinanense</name>
    <dbReference type="NCBI Taxonomy" id="2842200"/>
    <lineage>
        <taxon>Bacteria</taxon>
        <taxon>Pseudomonadati</taxon>
        <taxon>Bacteroidota</taxon>
        <taxon>Flavobacteriia</taxon>
        <taxon>Flavobacteriales</taxon>
        <taxon>Flavobacteriaceae</taxon>
        <taxon>Sinomicrobium</taxon>
    </lineage>
</organism>
<feature type="region of interest" description="Disordered" evidence="1">
    <location>
        <begin position="489"/>
        <end position="508"/>
    </location>
</feature>
<evidence type="ECO:0000313" key="2">
    <source>
        <dbReference type="EMBL" id="MBC9794937.1"/>
    </source>
</evidence>
<dbReference type="EMBL" id="JACVDC010000004">
    <property type="protein sequence ID" value="MBC9794937.1"/>
    <property type="molecule type" value="Genomic_DNA"/>
</dbReference>
<dbReference type="Proteomes" id="UP000653730">
    <property type="component" value="Unassembled WGS sequence"/>
</dbReference>
<feature type="region of interest" description="Disordered" evidence="1">
    <location>
        <begin position="278"/>
        <end position="297"/>
    </location>
</feature>
<accession>A0A926JPK2</accession>